<dbReference type="Pfam" id="PF00857">
    <property type="entry name" value="Isochorismatase"/>
    <property type="match status" value="1"/>
</dbReference>
<dbReference type="GO" id="GO:0046872">
    <property type="term" value="F:metal ion binding"/>
    <property type="evidence" value="ECO:0007669"/>
    <property type="project" value="UniProtKB-KW"/>
</dbReference>
<dbReference type="InterPro" id="IPR052347">
    <property type="entry name" value="Isochorismatase_Nicotinamidase"/>
</dbReference>
<dbReference type="Proteomes" id="UP000887567">
    <property type="component" value="Unplaced"/>
</dbReference>
<evidence type="ECO:0000256" key="1">
    <source>
        <dbReference type="ARBA" id="ARBA00006336"/>
    </source>
</evidence>
<dbReference type="GO" id="GO:0019363">
    <property type="term" value="P:pyridine nucleotide biosynthetic process"/>
    <property type="evidence" value="ECO:0007669"/>
    <property type="project" value="UniProtKB-KW"/>
</dbReference>
<keyword evidence="2" id="KW-0662">Pyridine nucleotide biosynthesis</keyword>
<proteinExistence type="inferred from homology"/>
<dbReference type="AlphaFoldDB" id="A0A913XQS7"/>
<evidence type="ECO:0000256" key="2">
    <source>
        <dbReference type="ARBA" id="ARBA00022642"/>
    </source>
</evidence>
<feature type="domain" description="Isochorismatase-like" evidence="8">
    <location>
        <begin position="25"/>
        <end position="241"/>
    </location>
</feature>
<dbReference type="EnsemblMetazoa" id="XM_021052574.1">
    <property type="protein sequence ID" value="XP_020908233.1"/>
    <property type="gene ID" value="LOC110246256"/>
</dbReference>
<organism evidence="9 10">
    <name type="scientific">Exaiptasia diaphana</name>
    <name type="common">Tropical sea anemone</name>
    <name type="synonym">Aiptasia pulchella</name>
    <dbReference type="NCBI Taxonomy" id="2652724"/>
    <lineage>
        <taxon>Eukaryota</taxon>
        <taxon>Metazoa</taxon>
        <taxon>Cnidaria</taxon>
        <taxon>Anthozoa</taxon>
        <taxon>Hexacorallia</taxon>
        <taxon>Actiniaria</taxon>
        <taxon>Aiptasiidae</taxon>
        <taxon>Exaiptasia</taxon>
    </lineage>
</organism>
<dbReference type="PANTHER" id="PTHR11080">
    <property type="entry name" value="PYRAZINAMIDASE/NICOTINAMIDASE"/>
    <property type="match status" value="1"/>
</dbReference>
<dbReference type="GO" id="GO:0008936">
    <property type="term" value="F:nicotinamidase activity"/>
    <property type="evidence" value="ECO:0007669"/>
    <property type="project" value="UniProtKB-EC"/>
</dbReference>
<evidence type="ECO:0000256" key="5">
    <source>
        <dbReference type="ARBA" id="ARBA00037900"/>
    </source>
</evidence>
<evidence type="ECO:0000256" key="6">
    <source>
        <dbReference type="ARBA" id="ARBA00039017"/>
    </source>
</evidence>
<comment type="pathway">
    <text evidence="5">Cofactor biosynthesis; nicotinate biosynthesis; nicotinate from nicotinamide: step 1/1.</text>
</comment>
<dbReference type="InterPro" id="IPR000868">
    <property type="entry name" value="Isochorismatase-like_dom"/>
</dbReference>
<dbReference type="Gene3D" id="3.40.50.850">
    <property type="entry name" value="Isochorismatase-like"/>
    <property type="match status" value="1"/>
</dbReference>
<evidence type="ECO:0000313" key="10">
    <source>
        <dbReference type="Proteomes" id="UP000887567"/>
    </source>
</evidence>
<comment type="similarity">
    <text evidence="1">Belongs to the isochorismatase family.</text>
</comment>
<dbReference type="EC" id="3.5.1.19" evidence="6"/>
<dbReference type="SUPFAM" id="SSF52499">
    <property type="entry name" value="Isochorismatase-like hydrolases"/>
    <property type="match status" value="1"/>
</dbReference>
<dbReference type="OrthoDB" id="167809at2759"/>
<name>A0A913XQS7_EXADI</name>
<evidence type="ECO:0000256" key="7">
    <source>
        <dbReference type="ARBA" id="ARBA00043224"/>
    </source>
</evidence>
<dbReference type="KEGG" id="epa:110246256"/>
<evidence type="ECO:0000256" key="3">
    <source>
        <dbReference type="ARBA" id="ARBA00022723"/>
    </source>
</evidence>
<reference evidence="9" key="1">
    <citation type="submission" date="2022-11" db="UniProtKB">
        <authorList>
            <consortium name="EnsemblMetazoa"/>
        </authorList>
    </citation>
    <scope>IDENTIFICATION</scope>
</reference>
<accession>A0A913XQS7</accession>
<dbReference type="InterPro" id="IPR036380">
    <property type="entry name" value="Isochorismatase-like_sf"/>
</dbReference>
<evidence type="ECO:0000259" key="8">
    <source>
        <dbReference type="Pfam" id="PF00857"/>
    </source>
</evidence>
<evidence type="ECO:0000313" key="9">
    <source>
        <dbReference type="EnsemblMetazoa" id="XP_020908233.1"/>
    </source>
</evidence>
<dbReference type="OMA" id="YDVPHER"/>
<sequence>MNGAYKFPSLLDMLFVLEWKTARTTALLVVDVQNDFINGSLALKHCPAAEDGYEVISTINEILHQKLFNHVVYTLDWHPPDHCSFVDNVHKYPVHHSSPVTAKEAKVFETVVYSHPTVIQQRLWPVHCVEDTWGAALHEDLKAPDEEDYISKKGLEAHIDSYSAFWTSGHLHQSDLFKVLLRKGVTDVYIAGLAFDICARFTAIDAALHGFNTYVIEDACRGTCPHANSQTKDEFKKHGIALLNSKDLSDHFGHQVTESS</sequence>
<dbReference type="GeneID" id="110246256"/>
<protein>
    <recommendedName>
        <fullName evidence="6">nicotinamidase</fullName>
        <ecNumber evidence="6">3.5.1.19</ecNumber>
    </recommendedName>
    <alternativeName>
        <fullName evidence="7">Nicotinamide deamidase</fullName>
    </alternativeName>
</protein>
<evidence type="ECO:0000256" key="4">
    <source>
        <dbReference type="ARBA" id="ARBA00022801"/>
    </source>
</evidence>
<keyword evidence="10" id="KW-1185">Reference proteome</keyword>
<dbReference type="PANTHER" id="PTHR11080:SF2">
    <property type="entry name" value="LD05707P"/>
    <property type="match status" value="1"/>
</dbReference>
<dbReference type="RefSeq" id="XP_020908233.1">
    <property type="nucleotide sequence ID" value="XM_021052574.1"/>
</dbReference>
<keyword evidence="4" id="KW-0378">Hydrolase</keyword>
<keyword evidence="3" id="KW-0479">Metal-binding</keyword>